<gene>
    <name evidence="8" type="ORF">MXD59_13175</name>
</gene>
<proteinExistence type="inferred from homology"/>
<evidence type="ECO:0000313" key="9">
    <source>
        <dbReference type="Proteomes" id="UP001201873"/>
    </source>
</evidence>
<dbReference type="EMBL" id="JALKFT010000011">
    <property type="protein sequence ID" value="MCK9876718.1"/>
    <property type="molecule type" value="Genomic_DNA"/>
</dbReference>
<evidence type="ECO:0000256" key="5">
    <source>
        <dbReference type="ARBA" id="ARBA00023251"/>
    </source>
</evidence>
<keyword evidence="6" id="KW-0813">Transport</keyword>
<dbReference type="PANTHER" id="PTHR43229">
    <property type="entry name" value="NODULATION PROTEIN J"/>
    <property type="match status" value="1"/>
</dbReference>
<evidence type="ECO:0000313" key="8">
    <source>
        <dbReference type="EMBL" id="MCK9876718.1"/>
    </source>
</evidence>
<sequence length="260" mass="27817">MSSLTYDIVDSRIMVGRCLRRSWRDPEAFFTALMLPIILMLLFVYVFGGALRDHGPYVDYVVPGLIVLCAGFGAGTTAVALATDLAGGIVDRFRSMPIRASAILLGQVAASLTRNLLATALVIGVGLGIGWRPTTSVWRWAGALGLIVLFILALSWLAAAVGLLAGGPEAANSFTFVLMFLPYVSTAFVPTDTMPSVLRGFAENQPFTPIIETMRGLWMGHTSTGASTAHEALIALAWSVGILAVSWLTATRLFRRSTAH</sequence>
<comment type="caution">
    <text evidence="8">The sequence shown here is derived from an EMBL/GenBank/DDBJ whole genome shotgun (WGS) entry which is preliminary data.</text>
</comment>
<evidence type="ECO:0000256" key="3">
    <source>
        <dbReference type="ARBA" id="ARBA00022989"/>
    </source>
</evidence>
<keyword evidence="2 6" id="KW-0812">Transmembrane</keyword>
<feature type="transmembrane region" description="Helical" evidence="6">
    <location>
        <begin position="232"/>
        <end position="254"/>
    </location>
</feature>
<organism evidence="8 9">
    <name type="scientific">Frankia umida</name>
    <dbReference type="NCBI Taxonomy" id="573489"/>
    <lineage>
        <taxon>Bacteria</taxon>
        <taxon>Bacillati</taxon>
        <taxon>Actinomycetota</taxon>
        <taxon>Actinomycetes</taxon>
        <taxon>Frankiales</taxon>
        <taxon>Frankiaceae</taxon>
        <taxon>Frankia</taxon>
    </lineage>
</organism>
<comment type="similarity">
    <text evidence="6">Belongs to the ABC-2 integral membrane protein family.</text>
</comment>
<protein>
    <recommendedName>
        <fullName evidence="6">Transport permease protein</fullName>
    </recommendedName>
</protein>
<dbReference type="InterPro" id="IPR000412">
    <property type="entry name" value="ABC_2_transport"/>
</dbReference>
<evidence type="ECO:0000256" key="2">
    <source>
        <dbReference type="ARBA" id="ARBA00022692"/>
    </source>
</evidence>
<accession>A0ABT0JYV4</accession>
<keyword evidence="3 6" id="KW-1133">Transmembrane helix</keyword>
<dbReference type="PIRSF" id="PIRSF006648">
    <property type="entry name" value="DrrB"/>
    <property type="match status" value="1"/>
</dbReference>
<dbReference type="Pfam" id="PF01061">
    <property type="entry name" value="ABC2_membrane"/>
    <property type="match status" value="1"/>
</dbReference>
<comment type="subcellular location">
    <subcellularLocation>
        <location evidence="6">Cell membrane</location>
        <topology evidence="6">Multi-pass membrane protein</topology>
    </subcellularLocation>
    <subcellularLocation>
        <location evidence="1">Membrane</location>
        <topology evidence="1">Multi-pass membrane protein</topology>
    </subcellularLocation>
</comment>
<keyword evidence="5" id="KW-0046">Antibiotic resistance</keyword>
<evidence type="ECO:0000259" key="7">
    <source>
        <dbReference type="PROSITE" id="PS51012"/>
    </source>
</evidence>
<dbReference type="InterPro" id="IPR047817">
    <property type="entry name" value="ABC2_TM_bact-type"/>
</dbReference>
<keyword evidence="9" id="KW-1185">Reference proteome</keyword>
<feature type="domain" description="ABC transmembrane type-2" evidence="7">
    <location>
        <begin position="27"/>
        <end position="257"/>
    </location>
</feature>
<feature type="transmembrane region" description="Helical" evidence="6">
    <location>
        <begin position="103"/>
        <end position="131"/>
    </location>
</feature>
<evidence type="ECO:0000256" key="6">
    <source>
        <dbReference type="RuleBase" id="RU361157"/>
    </source>
</evidence>
<reference evidence="8 9" key="1">
    <citation type="submission" date="2022-04" db="EMBL/GenBank/DDBJ databases">
        <title>Genome diversity in the genus Frankia.</title>
        <authorList>
            <person name="Carlos-Shanley C."/>
            <person name="Hahn D."/>
        </authorList>
    </citation>
    <scope>NUCLEOTIDE SEQUENCE [LARGE SCALE GENOMIC DNA]</scope>
    <source>
        <strain evidence="8 9">Ag45/Mut15</strain>
    </source>
</reference>
<feature type="transmembrane region" description="Helical" evidence="6">
    <location>
        <begin position="171"/>
        <end position="189"/>
    </location>
</feature>
<keyword evidence="6" id="KW-1003">Cell membrane</keyword>
<feature type="transmembrane region" description="Helical" evidence="6">
    <location>
        <begin position="60"/>
        <end position="82"/>
    </location>
</feature>
<evidence type="ECO:0000256" key="4">
    <source>
        <dbReference type="ARBA" id="ARBA00023136"/>
    </source>
</evidence>
<dbReference type="InterPro" id="IPR051784">
    <property type="entry name" value="Nod_factor_ABC_transporter"/>
</dbReference>
<dbReference type="PROSITE" id="PS51012">
    <property type="entry name" value="ABC_TM2"/>
    <property type="match status" value="1"/>
</dbReference>
<dbReference type="RefSeq" id="WP_248824942.1">
    <property type="nucleotide sequence ID" value="NZ_JALKFT010000011.1"/>
</dbReference>
<name>A0ABT0JYV4_9ACTN</name>
<keyword evidence="4 6" id="KW-0472">Membrane</keyword>
<feature type="transmembrane region" description="Helical" evidence="6">
    <location>
        <begin position="137"/>
        <end position="164"/>
    </location>
</feature>
<feature type="transmembrane region" description="Helical" evidence="6">
    <location>
        <begin position="28"/>
        <end position="48"/>
    </location>
</feature>
<dbReference type="Proteomes" id="UP001201873">
    <property type="component" value="Unassembled WGS sequence"/>
</dbReference>
<evidence type="ECO:0000256" key="1">
    <source>
        <dbReference type="ARBA" id="ARBA00004141"/>
    </source>
</evidence>
<dbReference type="InterPro" id="IPR013525">
    <property type="entry name" value="ABC2_TM"/>
</dbReference>
<dbReference type="PANTHER" id="PTHR43229:SF2">
    <property type="entry name" value="NODULATION PROTEIN J"/>
    <property type="match status" value="1"/>
</dbReference>